<dbReference type="CDD" id="cd13616">
    <property type="entry name" value="PBP2_OsmF"/>
    <property type="match status" value="1"/>
</dbReference>
<dbReference type="Gene3D" id="3.40.190.120">
    <property type="entry name" value="Osmoprotection protein (prox), domain 2"/>
    <property type="match status" value="1"/>
</dbReference>
<dbReference type="SUPFAM" id="SSF53850">
    <property type="entry name" value="Periplasmic binding protein-like II"/>
    <property type="match status" value="1"/>
</dbReference>
<name>B1LSX9_METRJ</name>
<evidence type="ECO:0000259" key="1">
    <source>
        <dbReference type="Pfam" id="PF04069"/>
    </source>
</evidence>
<proteinExistence type="predicted"/>
<protein>
    <submittedName>
        <fullName evidence="2">Substrate-binding region of ABC-type glycine betaine transport system</fullName>
    </submittedName>
</protein>
<dbReference type="KEGG" id="mrd:Mrad2831_4890"/>
<reference evidence="2 3" key="1">
    <citation type="submission" date="2008-03" db="EMBL/GenBank/DDBJ databases">
        <title>Complete sequence of chromosome of Methylobacterium radiotolerans JCM 2831.</title>
        <authorList>
            <consortium name="US DOE Joint Genome Institute"/>
            <person name="Copeland A."/>
            <person name="Lucas S."/>
            <person name="Lapidus A."/>
            <person name="Glavina del Rio T."/>
            <person name="Dalin E."/>
            <person name="Tice H."/>
            <person name="Bruce D."/>
            <person name="Goodwin L."/>
            <person name="Pitluck S."/>
            <person name="Kiss H."/>
            <person name="Brettin T."/>
            <person name="Detter J.C."/>
            <person name="Han C."/>
            <person name="Kuske C.R."/>
            <person name="Schmutz J."/>
            <person name="Larimer F."/>
            <person name="Land M."/>
            <person name="Hauser L."/>
            <person name="Kyrpides N."/>
            <person name="Mikhailova N."/>
            <person name="Marx C.J."/>
            <person name="Richardson P."/>
        </authorList>
    </citation>
    <scope>NUCLEOTIDE SEQUENCE [LARGE SCALE GENOMIC DNA]</scope>
    <source>
        <strain evidence="3">ATCC 27329 / DSM 1819 / JCM 2831 / NBRC 15690 / NCIMB 10815 / 0-1</strain>
    </source>
</reference>
<evidence type="ECO:0000313" key="2">
    <source>
        <dbReference type="EMBL" id="ACB26850.1"/>
    </source>
</evidence>
<dbReference type="eggNOG" id="COG1732">
    <property type="taxonomic scope" value="Bacteria"/>
</dbReference>
<dbReference type="AlphaFoldDB" id="B1LSX9"/>
<dbReference type="STRING" id="426355.Mrad2831_4890"/>
<feature type="domain" description="ABC-type glycine betaine transport system substrate-binding" evidence="1">
    <location>
        <begin position="50"/>
        <end position="322"/>
    </location>
</feature>
<dbReference type="Gene3D" id="3.40.190.10">
    <property type="entry name" value="Periplasmic binding protein-like II"/>
    <property type="match status" value="1"/>
</dbReference>
<dbReference type="InterPro" id="IPR007210">
    <property type="entry name" value="ABC_Gly_betaine_transp_sub-bd"/>
</dbReference>
<dbReference type="GO" id="GO:0022857">
    <property type="term" value="F:transmembrane transporter activity"/>
    <property type="evidence" value="ECO:0007669"/>
    <property type="project" value="InterPro"/>
</dbReference>
<accession>B1LSX9</accession>
<gene>
    <name evidence="2" type="ordered locus">Mrad2831_4890</name>
</gene>
<evidence type="ECO:0000313" key="3">
    <source>
        <dbReference type="Proteomes" id="UP000006589"/>
    </source>
</evidence>
<dbReference type="Proteomes" id="UP000006589">
    <property type="component" value="Chromosome"/>
</dbReference>
<dbReference type="EMBL" id="CP001001">
    <property type="protein sequence ID" value="ACB26850.1"/>
    <property type="molecule type" value="Genomic_DNA"/>
</dbReference>
<dbReference type="Pfam" id="PF04069">
    <property type="entry name" value="OpuAC"/>
    <property type="match status" value="1"/>
</dbReference>
<organism evidence="2 3">
    <name type="scientific">Methylobacterium radiotolerans (strain ATCC 27329 / DSM 1819 / JCM 2831 / NBRC 15690 / NCIMB 10815 / 0-1)</name>
    <dbReference type="NCBI Taxonomy" id="426355"/>
    <lineage>
        <taxon>Bacteria</taxon>
        <taxon>Pseudomonadati</taxon>
        <taxon>Pseudomonadota</taxon>
        <taxon>Alphaproteobacteria</taxon>
        <taxon>Hyphomicrobiales</taxon>
        <taxon>Methylobacteriaceae</taxon>
        <taxon>Methylobacterium</taxon>
    </lineage>
</organism>
<sequence length="328" mass="33932">MKASARPDLTGAGADPEAMVKRIRAGLVAAGLALLVAQCAPTPGAPAAGIVVASKLDTEGGVLGNIILQALQARGLPIVDKIQLGATAIVRQALIEGQIDVYPEYTGNAAFFFGKADLPVWKDPEAAYRTARDLDRAANDLVWLTPASANNTWAIAVRQEIARAAGLRTMSDLGRYVAGGGAIRLAASSEFVTSPGALPAFGRAYGFTLRPDQLVILAGGDTAATIAAAARGTSGTNAAMVFGTDGSMAVARLVMLDDDKGVQPVYQPAPVVRGAVLKAHPEIAAVLDPIFRRLDLATLRDLNGRVQIGGEPASAVAADFLRRNGFAR</sequence>
<dbReference type="HOGENOM" id="CLU_038355_1_1_5"/>
<dbReference type="GO" id="GO:0043190">
    <property type="term" value="C:ATP-binding cassette (ABC) transporter complex"/>
    <property type="evidence" value="ECO:0007669"/>
    <property type="project" value="InterPro"/>
</dbReference>